<dbReference type="RefSeq" id="WP_322443881.1">
    <property type="nucleotide sequence ID" value="NZ_JAXOTQ010000074.1"/>
</dbReference>
<evidence type="ECO:0000313" key="1">
    <source>
        <dbReference type="EMBL" id="MDZ5494412.1"/>
    </source>
</evidence>
<dbReference type="EMBL" id="JAXOTQ010000074">
    <property type="protein sequence ID" value="MDZ5494412.1"/>
    <property type="molecule type" value="Genomic_DNA"/>
</dbReference>
<reference evidence="1 2" key="1">
    <citation type="submission" date="2023-12" db="EMBL/GenBank/DDBJ databases">
        <title>Micromonospora sp. nov., isolated from Atacama Desert.</title>
        <authorList>
            <person name="Carro L."/>
            <person name="Golinska P."/>
            <person name="Klenk H.-P."/>
            <person name="Goodfellow M."/>
        </authorList>
    </citation>
    <scope>NUCLEOTIDE SEQUENCE [LARGE SCALE GENOMIC DNA]</scope>
    <source>
        <strain evidence="1 2">4G53</strain>
    </source>
</reference>
<organism evidence="1 2">
    <name type="scientific">Micromonospora sicca</name>
    <dbReference type="NCBI Taxonomy" id="2202420"/>
    <lineage>
        <taxon>Bacteria</taxon>
        <taxon>Bacillati</taxon>
        <taxon>Actinomycetota</taxon>
        <taxon>Actinomycetes</taxon>
        <taxon>Micromonosporales</taxon>
        <taxon>Micromonosporaceae</taxon>
        <taxon>Micromonospora</taxon>
    </lineage>
</organism>
<gene>
    <name evidence="1" type="ORF">U2F25_34050</name>
</gene>
<keyword evidence="2" id="KW-1185">Reference proteome</keyword>
<accession>A0ABU5JP48</accession>
<name>A0ABU5JP48_9ACTN</name>
<proteinExistence type="predicted"/>
<comment type="caution">
    <text evidence="1">The sequence shown here is derived from an EMBL/GenBank/DDBJ whole genome shotgun (WGS) entry which is preliminary data.</text>
</comment>
<dbReference type="Proteomes" id="UP001290101">
    <property type="component" value="Unassembled WGS sequence"/>
</dbReference>
<sequence length="73" mass="8214">MSVTTGNVISVPEDSYRYGEGMLKMYVAEVVSRGPYDGQVWAELRGHDVHPDGTLVARERFAFVRVDRVRVVS</sequence>
<evidence type="ECO:0000313" key="2">
    <source>
        <dbReference type="Proteomes" id="UP001290101"/>
    </source>
</evidence>
<protein>
    <submittedName>
        <fullName evidence="1">Uncharacterized protein</fullName>
    </submittedName>
</protein>